<dbReference type="EMBL" id="MLKD01000012">
    <property type="protein sequence ID" value="OQE21293.1"/>
    <property type="molecule type" value="Genomic_DNA"/>
</dbReference>
<feature type="region of interest" description="Disordered" evidence="1">
    <location>
        <begin position="177"/>
        <end position="204"/>
    </location>
</feature>
<dbReference type="AlphaFoldDB" id="A0A1V6T6B2"/>
<dbReference type="OrthoDB" id="426386at2759"/>
<feature type="compositionally biased region" description="Polar residues" evidence="1">
    <location>
        <begin position="24"/>
        <end position="35"/>
    </location>
</feature>
<reference evidence="4" key="1">
    <citation type="journal article" date="2017" name="Nat. Microbiol.">
        <title>Global analysis of biosynthetic gene clusters reveals vast potential of secondary metabolite production in Penicillium species.</title>
        <authorList>
            <person name="Nielsen J.C."/>
            <person name="Grijseels S."/>
            <person name="Prigent S."/>
            <person name="Ji B."/>
            <person name="Dainat J."/>
            <person name="Nielsen K.F."/>
            <person name="Frisvad J.C."/>
            <person name="Workman M."/>
            <person name="Nielsen J."/>
        </authorList>
    </citation>
    <scope>NUCLEOTIDE SEQUENCE [LARGE SCALE GENOMIC DNA]</scope>
    <source>
        <strain evidence="4">IBT 24891</strain>
    </source>
</reference>
<comment type="caution">
    <text evidence="3">The sequence shown here is derived from an EMBL/GenBank/DDBJ whole genome shotgun (WGS) entry which is preliminary data.</text>
</comment>
<feature type="compositionally biased region" description="Low complexity" evidence="1">
    <location>
        <begin position="75"/>
        <end position="101"/>
    </location>
</feature>
<dbReference type="STRING" id="303698.A0A1V6T6B2"/>
<dbReference type="GO" id="GO:0005739">
    <property type="term" value="C:mitochondrion"/>
    <property type="evidence" value="ECO:0007669"/>
    <property type="project" value="TreeGrafter"/>
</dbReference>
<protein>
    <recommendedName>
        <fullName evidence="2">DUF1279 domain-containing protein</fullName>
    </recommendedName>
</protein>
<dbReference type="PANTHER" id="PTHR21377">
    <property type="entry name" value="PROTEIN FAM210B, MITOCHONDRIAL"/>
    <property type="match status" value="1"/>
</dbReference>
<keyword evidence="4" id="KW-1185">Reference proteome</keyword>
<dbReference type="InterPro" id="IPR045866">
    <property type="entry name" value="FAM210A/B-like"/>
</dbReference>
<feature type="compositionally biased region" description="Polar residues" evidence="1">
    <location>
        <begin position="63"/>
        <end position="74"/>
    </location>
</feature>
<gene>
    <name evidence="3" type="ORF">PENSTE_c012G08003</name>
</gene>
<evidence type="ECO:0000313" key="4">
    <source>
        <dbReference type="Proteomes" id="UP000191285"/>
    </source>
</evidence>
<dbReference type="Proteomes" id="UP000191285">
    <property type="component" value="Unassembled WGS sequence"/>
</dbReference>
<evidence type="ECO:0000256" key="1">
    <source>
        <dbReference type="SAM" id="MobiDB-lite"/>
    </source>
</evidence>
<evidence type="ECO:0000313" key="3">
    <source>
        <dbReference type="EMBL" id="OQE21293.1"/>
    </source>
</evidence>
<proteinExistence type="predicted"/>
<dbReference type="InterPro" id="IPR009688">
    <property type="entry name" value="FAM210A/B-like_dom"/>
</dbReference>
<feature type="region of interest" description="Disordered" evidence="1">
    <location>
        <begin position="24"/>
        <end position="110"/>
    </location>
</feature>
<dbReference type="Pfam" id="PF06916">
    <property type="entry name" value="FAM210A-B_dom"/>
    <property type="match status" value="1"/>
</dbReference>
<evidence type="ECO:0000259" key="2">
    <source>
        <dbReference type="Pfam" id="PF06916"/>
    </source>
</evidence>
<organism evidence="3 4">
    <name type="scientific">Penicillium steckii</name>
    <dbReference type="NCBI Taxonomy" id="303698"/>
    <lineage>
        <taxon>Eukaryota</taxon>
        <taxon>Fungi</taxon>
        <taxon>Dikarya</taxon>
        <taxon>Ascomycota</taxon>
        <taxon>Pezizomycotina</taxon>
        <taxon>Eurotiomycetes</taxon>
        <taxon>Eurotiomycetidae</taxon>
        <taxon>Eurotiales</taxon>
        <taxon>Aspergillaceae</taxon>
        <taxon>Penicillium</taxon>
    </lineage>
</organism>
<feature type="compositionally biased region" description="Low complexity" evidence="1">
    <location>
        <begin position="42"/>
        <end position="58"/>
    </location>
</feature>
<feature type="domain" description="DUF1279" evidence="2">
    <location>
        <begin position="112"/>
        <end position="240"/>
    </location>
</feature>
<dbReference type="PANTHER" id="PTHR21377:SF0">
    <property type="entry name" value="PROTEIN FAM210B, MITOCHONDRIAL"/>
    <property type="match status" value="1"/>
</dbReference>
<accession>A0A1V6T6B2</accession>
<sequence length="261" mass="28773">MSLRPSLLRLLPKTQINPQIIPNLRQSSPFSTIRASQPRKPSTFQRQIQAQFQSQSPFKRQSRFNSSRHNQSHTNSSRQGHSNSNSSSGSSSGTGPNSSSRSSKEPTGLSARLKKLTREYGWAALGVYLTLSALDFPFCFAAVRLLGVERIGHFEHVALSYLKGVFGSFWPKPLSSSTSATEGEGENQGQGQGENQVDSVESQEEKQGEASIWTQLVFAYAIHKSLLIFVRVPLTAAVTPKVVKVLRGWGWDIGKRKPKST</sequence>
<name>A0A1V6T6B2_9EURO</name>